<feature type="transmembrane region" description="Helical" evidence="1">
    <location>
        <begin position="175"/>
        <end position="194"/>
    </location>
</feature>
<feature type="transmembrane region" description="Helical" evidence="1">
    <location>
        <begin position="71"/>
        <end position="94"/>
    </location>
</feature>
<dbReference type="AlphaFoldDB" id="A0A0R2IPP0"/>
<dbReference type="InterPro" id="IPR050469">
    <property type="entry name" value="Diguanylate_Cyclase"/>
</dbReference>
<dbReference type="InterPro" id="IPR029787">
    <property type="entry name" value="Nucleotide_cyclase"/>
</dbReference>
<dbReference type="STRING" id="319652.IV80_GL001061"/>
<feature type="domain" description="GGDEF" evidence="2">
    <location>
        <begin position="236"/>
        <end position="371"/>
    </location>
</feature>
<keyword evidence="1" id="KW-1133">Transmembrane helix</keyword>
<organism evidence="3 4">
    <name type="scientific">Pediococcus cellicola</name>
    <dbReference type="NCBI Taxonomy" id="319652"/>
    <lineage>
        <taxon>Bacteria</taxon>
        <taxon>Bacillati</taxon>
        <taxon>Bacillota</taxon>
        <taxon>Bacilli</taxon>
        <taxon>Lactobacillales</taxon>
        <taxon>Lactobacillaceae</taxon>
        <taxon>Pediococcus</taxon>
    </lineage>
</organism>
<keyword evidence="1" id="KW-0812">Transmembrane</keyword>
<dbReference type="CDD" id="cd01949">
    <property type="entry name" value="GGDEF"/>
    <property type="match status" value="1"/>
</dbReference>
<dbReference type="NCBIfam" id="TIGR00254">
    <property type="entry name" value="GGDEF"/>
    <property type="match status" value="1"/>
</dbReference>
<dbReference type="PATRIC" id="fig|319652.3.peg.1070"/>
<protein>
    <submittedName>
        <fullName evidence="3">ABC superfamily ATP binding cassette transporter, binding protein</fullName>
    </submittedName>
</protein>
<dbReference type="PROSITE" id="PS50887">
    <property type="entry name" value="GGDEF"/>
    <property type="match status" value="1"/>
</dbReference>
<feature type="transmembrane region" description="Helical" evidence="1">
    <location>
        <begin position="100"/>
        <end position="126"/>
    </location>
</feature>
<gene>
    <name evidence="3" type="ORF">IV80_GL001061</name>
</gene>
<name>A0A0R2IPP0_9LACO</name>
<dbReference type="GO" id="GO:0052621">
    <property type="term" value="F:diguanylate cyclase activity"/>
    <property type="evidence" value="ECO:0007669"/>
    <property type="project" value="TreeGrafter"/>
</dbReference>
<keyword evidence="1" id="KW-0472">Membrane</keyword>
<dbReference type="Gene3D" id="3.30.70.270">
    <property type="match status" value="1"/>
</dbReference>
<dbReference type="Pfam" id="PF00990">
    <property type="entry name" value="GGDEF"/>
    <property type="match status" value="1"/>
</dbReference>
<dbReference type="PANTHER" id="PTHR45138">
    <property type="entry name" value="REGULATORY COMPONENTS OF SENSORY TRANSDUCTION SYSTEM"/>
    <property type="match status" value="1"/>
</dbReference>
<evidence type="ECO:0000313" key="4">
    <source>
        <dbReference type="Proteomes" id="UP000051568"/>
    </source>
</evidence>
<comment type="caution">
    <text evidence="3">The sequence shown here is derived from an EMBL/GenBank/DDBJ whole genome shotgun (WGS) entry which is preliminary data.</text>
</comment>
<evidence type="ECO:0000259" key="2">
    <source>
        <dbReference type="PROSITE" id="PS50887"/>
    </source>
</evidence>
<feature type="transmembrane region" description="Helical" evidence="1">
    <location>
        <begin position="138"/>
        <end position="155"/>
    </location>
</feature>
<evidence type="ECO:0000256" key="1">
    <source>
        <dbReference type="SAM" id="Phobius"/>
    </source>
</evidence>
<sequence>MFTGIFVTLGVVVFFQILARMLISHSGSFARPLNYLSGRLATFSVIYFSVLAIYFEIVVARYTHDLNFVDFRLLLLFYVTIYLNKRSSVTIILVSSLMRIYLWGFSSGTLLFFLFTWGLYTLILGLTSISRKLELRRIYLIGLLDVFVGGMWLLFAELKLPYFGTISTSKALYNWFSFVVMNAVLEFGITHLNAEDNYLTLLSQKATTDPLTKLSNYLAFKEEFASQYAKFYNLKTPLTMVAIDIDYFKRVNDDYGHLAGNVILKAIAKIILTETAKVPEAKAYRVGGEEFNILLPNMDLKQAGIFSHRIQDRVRYRIFTVNDEDLRITLSMGVAQLQTSDISANLFYERADQMLYHSKGQGRNQISLEPQQDKNS</sequence>
<dbReference type="FunFam" id="3.30.70.270:FF:000001">
    <property type="entry name" value="Diguanylate cyclase domain protein"/>
    <property type="match status" value="1"/>
</dbReference>
<dbReference type="SMART" id="SM00267">
    <property type="entry name" value="GGDEF"/>
    <property type="match status" value="1"/>
</dbReference>
<reference evidence="3 4" key="1">
    <citation type="journal article" date="2015" name="Genome Announc.">
        <title>Expanding the biotechnology potential of lactobacilli through comparative genomics of 213 strains and associated genera.</title>
        <authorList>
            <person name="Sun Z."/>
            <person name="Harris H.M."/>
            <person name="McCann A."/>
            <person name="Guo C."/>
            <person name="Argimon S."/>
            <person name="Zhang W."/>
            <person name="Yang X."/>
            <person name="Jeffery I.B."/>
            <person name="Cooney J.C."/>
            <person name="Kagawa T.F."/>
            <person name="Liu W."/>
            <person name="Song Y."/>
            <person name="Salvetti E."/>
            <person name="Wrobel A."/>
            <person name="Rasinkangas P."/>
            <person name="Parkhill J."/>
            <person name="Rea M.C."/>
            <person name="O'Sullivan O."/>
            <person name="Ritari J."/>
            <person name="Douillard F.P."/>
            <person name="Paul Ross R."/>
            <person name="Yang R."/>
            <person name="Briner A.E."/>
            <person name="Felis G.E."/>
            <person name="de Vos W.M."/>
            <person name="Barrangou R."/>
            <person name="Klaenhammer T.R."/>
            <person name="Caufield P.W."/>
            <person name="Cui Y."/>
            <person name="Zhang H."/>
            <person name="O'Toole P.W."/>
        </authorList>
    </citation>
    <scope>NUCLEOTIDE SEQUENCE [LARGE SCALE GENOMIC DNA]</scope>
    <source>
        <strain evidence="3 4">DSM 17757</strain>
    </source>
</reference>
<evidence type="ECO:0000313" key="3">
    <source>
        <dbReference type="EMBL" id="KRN66971.1"/>
    </source>
</evidence>
<dbReference type="Proteomes" id="UP000051568">
    <property type="component" value="Unassembled WGS sequence"/>
</dbReference>
<keyword evidence="4" id="KW-1185">Reference proteome</keyword>
<accession>A0A0R2IPP0</accession>
<feature type="transmembrane region" description="Helical" evidence="1">
    <location>
        <begin position="40"/>
        <end position="59"/>
    </location>
</feature>
<dbReference type="InterPro" id="IPR043128">
    <property type="entry name" value="Rev_trsase/Diguanyl_cyclase"/>
</dbReference>
<dbReference type="InterPro" id="IPR000160">
    <property type="entry name" value="GGDEF_dom"/>
</dbReference>
<proteinExistence type="predicted"/>
<dbReference type="PANTHER" id="PTHR45138:SF9">
    <property type="entry name" value="DIGUANYLATE CYCLASE DGCM-RELATED"/>
    <property type="match status" value="1"/>
</dbReference>
<dbReference type="SUPFAM" id="SSF55073">
    <property type="entry name" value="Nucleotide cyclase"/>
    <property type="match status" value="1"/>
</dbReference>
<dbReference type="EMBL" id="JQBR01000003">
    <property type="protein sequence ID" value="KRN66971.1"/>
    <property type="molecule type" value="Genomic_DNA"/>
</dbReference>